<evidence type="ECO:0000313" key="2">
    <source>
        <dbReference type="EMBL" id="KAH1164594.1"/>
    </source>
</evidence>
<protein>
    <submittedName>
        <fullName evidence="2">Uncharacterized protein</fullName>
    </submittedName>
</protein>
<reference evidence="2" key="1">
    <citation type="submission" date="2021-09" db="EMBL/GenBank/DDBJ databases">
        <title>The genome of Mauremys mutica provides insights into the evolution of semi-aquatic lifestyle.</title>
        <authorList>
            <person name="Gong S."/>
            <person name="Gao Y."/>
        </authorList>
    </citation>
    <scope>NUCLEOTIDE SEQUENCE</scope>
    <source>
        <strain evidence="2">MM-2020</strain>
        <tissue evidence="2">Muscle</tissue>
    </source>
</reference>
<comment type="caution">
    <text evidence="2">The sequence shown here is derived from an EMBL/GenBank/DDBJ whole genome shotgun (WGS) entry which is preliminary data.</text>
</comment>
<dbReference type="AlphaFoldDB" id="A0A9D4ANT4"/>
<sequence>MRGARNPPAALGKGPGCSRAAPSLSSCPPGHMEGLGLPTVARTSWAALTMARLLARPRGRILGVEEEEQGQGFFVPRAPVNLNLPLGPCANTGQGGPLSCKRVNCTRGPERLLRLFQGACHPSREGEGTGPCPQQP</sequence>
<evidence type="ECO:0000256" key="1">
    <source>
        <dbReference type="SAM" id="MobiDB-lite"/>
    </source>
</evidence>
<dbReference type="Proteomes" id="UP000827986">
    <property type="component" value="Unassembled WGS sequence"/>
</dbReference>
<evidence type="ECO:0000313" key="3">
    <source>
        <dbReference type="Proteomes" id="UP000827986"/>
    </source>
</evidence>
<feature type="region of interest" description="Disordered" evidence="1">
    <location>
        <begin position="1"/>
        <end position="25"/>
    </location>
</feature>
<accession>A0A9D4ANT4</accession>
<dbReference type="EMBL" id="JAHDVG010000594">
    <property type="protein sequence ID" value="KAH1164594.1"/>
    <property type="molecule type" value="Genomic_DNA"/>
</dbReference>
<gene>
    <name evidence="2" type="ORF">KIL84_009542</name>
</gene>
<name>A0A9D4ANT4_9SAUR</name>
<proteinExistence type="predicted"/>
<organism evidence="2 3">
    <name type="scientific">Mauremys mutica</name>
    <name type="common">yellowpond turtle</name>
    <dbReference type="NCBI Taxonomy" id="74926"/>
    <lineage>
        <taxon>Eukaryota</taxon>
        <taxon>Metazoa</taxon>
        <taxon>Chordata</taxon>
        <taxon>Craniata</taxon>
        <taxon>Vertebrata</taxon>
        <taxon>Euteleostomi</taxon>
        <taxon>Archelosauria</taxon>
        <taxon>Testudinata</taxon>
        <taxon>Testudines</taxon>
        <taxon>Cryptodira</taxon>
        <taxon>Durocryptodira</taxon>
        <taxon>Testudinoidea</taxon>
        <taxon>Geoemydidae</taxon>
        <taxon>Geoemydinae</taxon>
        <taxon>Mauremys</taxon>
    </lineage>
</organism>
<keyword evidence="3" id="KW-1185">Reference proteome</keyword>